<dbReference type="EMBL" id="FXTI01000002">
    <property type="protein sequence ID" value="SMO46153.1"/>
    <property type="molecule type" value="Genomic_DNA"/>
</dbReference>
<keyword evidence="3 9" id="KW-0813">Transport</keyword>
<evidence type="ECO:0000256" key="6">
    <source>
        <dbReference type="ARBA" id="ARBA00022970"/>
    </source>
</evidence>
<keyword evidence="11" id="KW-1185">Reference proteome</keyword>
<organism evidence="10 11">
    <name type="scientific">Melghirimyces algeriensis</name>
    <dbReference type="NCBI Taxonomy" id="910412"/>
    <lineage>
        <taxon>Bacteria</taxon>
        <taxon>Bacillati</taxon>
        <taxon>Bacillota</taxon>
        <taxon>Bacilli</taxon>
        <taxon>Bacillales</taxon>
        <taxon>Thermoactinomycetaceae</taxon>
        <taxon>Melghirimyces</taxon>
    </lineage>
</organism>
<evidence type="ECO:0000256" key="5">
    <source>
        <dbReference type="ARBA" id="ARBA00022692"/>
    </source>
</evidence>
<feature type="transmembrane region" description="Helical" evidence="9">
    <location>
        <begin position="282"/>
        <end position="308"/>
    </location>
</feature>
<keyword evidence="5 9" id="KW-0812">Transmembrane</keyword>
<comment type="caution">
    <text evidence="9">Lacks conserved residue(s) required for the propagation of feature annotation.</text>
</comment>
<dbReference type="GO" id="GO:0015190">
    <property type="term" value="F:L-leucine transmembrane transporter activity"/>
    <property type="evidence" value="ECO:0007669"/>
    <property type="project" value="TreeGrafter"/>
</dbReference>
<evidence type="ECO:0000256" key="8">
    <source>
        <dbReference type="ARBA" id="ARBA00023136"/>
    </source>
</evidence>
<evidence type="ECO:0000256" key="2">
    <source>
        <dbReference type="ARBA" id="ARBA00008540"/>
    </source>
</evidence>
<evidence type="ECO:0000256" key="4">
    <source>
        <dbReference type="ARBA" id="ARBA00022475"/>
    </source>
</evidence>
<dbReference type="PANTHER" id="PTHR30588">
    <property type="entry name" value="BRANCHED-CHAIN AMINO ACID TRANSPORT SYSTEM 2 CARRIER PROTEIN"/>
    <property type="match status" value="1"/>
</dbReference>
<feature type="transmembrane region" description="Helical" evidence="9">
    <location>
        <begin position="197"/>
        <end position="216"/>
    </location>
</feature>
<dbReference type="OrthoDB" id="9783920at2"/>
<dbReference type="GO" id="GO:0015820">
    <property type="term" value="P:L-leucine transport"/>
    <property type="evidence" value="ECO:0007669"/>
    <property type="project" value="TreeGrafter"/>
</dbReference>
<dbReference type="InterPro" id="IPR004685">
    <property type="entry name" value="Brnchd-chn_aa_trnsp_Livcs"/>
</dbReference>
<reference evidence="10 11" key="1">
    <citation type="submission" date="2017-05" db="EMBL/GenBank/DDBJ databases">
        <authorList>
            <person name="Varghese N."/>
            <person name="Submissions S."/>
        </authorList>
    </citation>
    <scope>NUCLEOTIDE SEQUENCE [LARGE SCALE GENOMIC DNA]</scope>
    <source>
        <strain evidence="10 11">DSM 45474</strain>
    </source>
</reference>
<proteinExistence type="inferred from homology"/>
<gene>
    <name evidence="10" type="ORF">SAMN06264849_10270</name>
</gene>
<dbReference type="NCBIfam" id="TIGR00796">
    <property type="entry name" value="livcs"/>
    <property type="match status" value="1"/>
</dbReference>
<evidence type="ECO:0000313" key="10">
    <source>
        <dbReference type="EMBL" id="SMO46153.1"/>
    </source>
</evidence>
<comment type="function">
    <text evidence="9">Component of the transport system for branched-chain amino acids.</text>
</comment>
<feature type="transmembrane region" description="Helical" evidence="9">
    <location>
        <begin position="121"/>
        <end position="141"/>
    </location>
</feature>
<feature type="transmembrane region" description="Helical" evidence="9">
    <location>
        <begin position="412"/>
        <end position="430"/>
    </location>
</feature>
<keyword evidence="6 9" id="KW-0029">Amino-acid transport</keyword>
<dbReference type="RefSeq" id="WP_142504389.1">
    <property type="nucleotide sequence ID" value="NZ_FXTI01000002.1"/>
</dbReference>
<dbReference type="GO" id="GO:0015188">
    <property type="term" value="F:L-isoleucine transmembrane transporter activity"/>
    <property type="evidence" value="ECO:0007669"/>
    <property type="project" value="TreeGrafter"/>
</dbReference>
<keyword evidence="7 9" id="KW-1133">Transmembrane helix</keyword>
<evidence type="ECO:0000256" key="3">
    <source>
        <dbReference type="ARBA" id="ARBA00022448"/>
    </source>
</evidence>
<keyword evidence="8 9" id="KW-0472">Membrane</keyword>
<comment type="subcellular location">
    <subcellularLocation>
        <location evidence="1 9">Cell membrane</location>
        <topology evidence="1 9">Multi-pass membrane protein</topology>
    </subcellularLocation>
</comment>
<dbReference type="GO" id="GO:0005886">
    <property type="term" value="C:plasma membrane"/>
    <property type="evidence" value="ECO:0007669"/>
    <property type="project" value="UniProtKB-SubCell"/>
</dbReference>
<dbReference type="AlphaFoldDB" id="A0A521BGD8"/>
<dbReference type="GO" id="GO:0015818">
    <property type="term" value="P:isoleucine transport"/>
    <property type="evidence" value="ECO:0007669"/>
    <property type="project" value="TreeGrafter"/>
</dbReference>
<feature type="transmembrane region" description="Helical" evidence="9">
    <location>
        <begin position="320"/>
        <end position="340"/>
    </location>
</feature>
<evidence type="ECO:0000256" key="7">
    <source>
        <dbReference type="ARBA" id="ARBA00022989"/>
    </source>
</evidence>
<name>A0A521BGD8_9BACL</name>
<dbReference type="Pfam" id="PF05525">
    <property type="entry name" value="Branch_AA_trans"/>
    <property type="match status" value="1"/>
</dbReference>
<evidence type="ECO:0000256" key="9">
    <source>
        <dbReference type="RuleBase" id="RU362122"/>
    </source>
</evidence>
<evidence type="ECO:0000313" key="11">
    <source>
        <dbReference type="Proteomes" id="UP000315636"/>
    </source>
</evidence>
<feature type="transmembrane region" description="Helical" evidence="9">
    <location>
        <begin position="76"/>
        <end position="96"/>
    </location>
</feature>
<dbReference type="GO" id="GO:0005304">
    <property type="term" value="F:L-valine transmembrane transporter activity"/>
    <property type="evidence" value="ECO:0007669"/>
    <property type="project" value="TreeGrafter"/>
</dbReference>
<dbReference type="Proteomes" id="UP000315636">
    <property type="component" value="Unassembled WGS sequence"/>
</dbReference>
<feature type="transmembrane region" description="Helical" evidence="9">
    <location>
        <begin position="346"/>
        <end position="365"/>
    </location>
</feature>
<protein>
    <recommendedName>
        <fullName evidence="9">Branched-chain amino acid transport system carrier protein</fullName>
    </recommendedName>
</protein>
<sequence>MGNLKSKDTISIGLMLLALFFGAGNMIFPPALGQAAGSNLWSAMTGFIVTAVGLPLLGVIAIALTGGNLQKMAQKVHPWFGIAFTVAVYIVIGPLFGAPRTASVAFEMGALPFISESLHSAGWPLLVYSLIFFTITYYLSLNPSKLVDRIGKILTPLLLVIIATLLVKSILNPVGGLGSVTEAYQENPFFKGFMDGYLTMDTLGALVFGIVAIRAIRERGAKDEKSLISVTVKAGLVAAIGLTLVYLTLSYLGATSQSLGMSENGGQILTSVVLELFGTPGALLLGIAVTLACLTTSVGLVTSSSLYFSGLIPGLSYKKTAAALCIAAMAVANMGLTQIIAVSVPVLTALYPLAIVLILLNLFPMLQEMREVYVFALIGTALVSIVDGLKALQLSVSWAESLYGWLPLYSEGIGWLLPAILGALFGYGLYRLKSYNALTRRESM</sequence>
<feature type="transmembrane region" description="Helical" evidence="9">
    <location>
        <begin position="228"/>
        <end position="252"/>
    </location>
</feature>
<feature type="transmembrane region" description="Helical" evidence="9">
    <location>
        <begin position="43"/>
        <end position="64"/>
    </location>
</feature>
<comment type="similarity">
    <text evidence="2 9">Belongs to the branched chain amino acid transporter family.</text>
</comment>
<feature type="transmembrane region" description="Helical" evidence="9">
    <location>
        <begin position="153"/>
        <end position="171"/>
    </location>
</feature>
<evidence type="ECO:0000256" key="1">
    <source>
        <dbReference type="ARBA" id="ARBA00004651"/>
    </source>
</evidence>
<keyword evidence="4" id="KW-1003">Cell membrane</keyword>
<feature type="transmembrane region" description="Helical" evidence="9">
    <location>
        <begin position="372"/>
        <end position="392"/>
    </location>
</feature>
<accession>A0A521BGD8</accession>
<dbReference type="PANTHER" id="PTHR30588:SF8">
    <property type="entry name" value="BRANCHED-CHAIN AMINO ACID PERMEASE BRAB"/>
    <property type="match status" value="1"/>
</dbReference>